<keyword evidence="3" id="KW-0813">Transport</keyword>
<evidence type="ECO:0000313" key="10">
    <source>
        <dbReference type="Proteomes" id="UP000270342"/>
    </source>
</evidence>
<dbReference type="GO" id="GO:0055085">
    <property type="term" value="P:transmembrane transport"/>
    <property type="evidence" value="ECO:0007669"/>
    <property type="project" value="InterPro"/>
</dbReference>
<feature type="transmembrane region" description="Helical" evidence="8">
    <location>
        <begin position="290"/>
        <end position="309"/>
    </location>
</feature>
<dbReference type="AlphaFoldDB" id="A0A494XQ14"/>
<keyword evidence="6 8" id="KW-1133">Transmembrane helix</keyword>
<keyword evidence="5 8" id="KW-0812">Transmembrane</keyword>
<evidence type="ECO:0000256" key="2">
    <source>
        <dbReference type="ARBA" id="ARBA00010145"/>
    </source>
</evidence>
<gene>
    <name evidence="9" type="ORF">D7S86_18330</name>
</gene>
<dbReference type="InterPro" id="IPR038770">
    <property type="entry name" value="Na+/solute_symporter_sf"/>
</dbReference>
<dbReference type="Gene3D" id="1.20.1530.20">
    <property type="match status" value="1"/>
</dbReference>
<evidence type="ECO:0000256" key="3">
    <source>
        <dbReference type="ARBA" id="ARBA00022448"/>
    </source>
</evidence>
<evidence type="ECO:0000256" key="4">
    <source>
        <dbReference type="ARBA" id="ARBA00022475"/>
    </source>
</evidence>
<feature type="transmembrane region" description="Helical" evidence="8">
    <location>
        <begin position="195"/>
        <end position="215"/>
    </location>
</feature>
<evidence type="ECO:0000256" key="1">
    <source>
        <dbReference type="ARBA" id="ARBA00004651"/>
    </source>
</evidence>
<protein>
    <submittedName>
        <fullName evidence="9">AEC family transporter</fullName>
    </submittedName>
</protein>
<feature type="transmembrane region" description="Helical" evidence="8">
    <location>
        <begin position="227"/>
        <end position="250"/>
    </location>
</feature>
<feature type="transmembrane region" description="Helical" evidence="8">
    <location>
        <begin position="65"/>
        <end position="83"/>
    </location>
</feature>
<reference evidence="9 10" key="1">
    <citation type="submission" date="2018-10" db="EMBL/GenBank/DDBJ databases">
        <title>Robbsia sp. DHC34, isolated from soil.</title>
        <authorList>
            <person name="Gao Z.-H."/>
            <person name="Qiu L.-H."/>
        </authorList>
    </citation>
    <scope>NUCLEOTIDE SEQUENCE [LARGE SCALE GENOMIC DNA]</scope>
    <source>
        <strain evidence="9 10">DHC34</strain>
    </source>
</reference>
<keyword evidence="7 8" id="KW-0472">Membrane</keyword>
<dbReference type="EMBL" id="RBZU01000008">
    <property type="protein sequence ID" value="RKP51902.1"/>
    <property type="molecule type" value="Genomic_DNA"/>
</dbReference>
<proteinExistence type="inferred from homology"/>
<dbReference type="Proteomes" id="UP000270342">
    <property type="component" value="Unassembled WGS sequence"/>
</dbReference>
<dbReference type="RefSeq" id="WP_121088305.1">
    <property type="nucleotide sequence ID" value="NZ_RBZU01000008.1"/>
</dbReference>
<feature type="transmembrane region" description="Helical" evidence="8">
    <location>
        <begin position="103"/>
        <end position="120"/>
    </location>
</feature>
<evidence type="ECO:0000256" key="6">
    <source>
        <dbReference type="ARBA" id="ARBA00022989"/>
    </source>
</evidence>
<dbReference type="InterPro" id="IPR004776">
    <property type="entry name" value="Mem_transp_PIN-like"/>
</dbReference>
<evidence type="ECO:0000256" key="5">
    <source>
        <dbReference type="ARBA" id="ARBA00022692"/>
    </source>
</evidence>
<dbReference type="PANTHER" id="PTHR36838">
    <property type="entry name" value="AUXIN EFFLUX CARRIER FAMILY PROTEIN"/>
    <property type="match status" value="1"/>
</dbReference>
<comment type="caution">
    <text evidence="9">The sequence shown here is derived from an EMBL/GenBank/DDBJ whole genome shotgun (WGS) entry which is preliminary data.</text>
</comment>
<name>A0A494XQ14_9BURK</name>
<comment type="subcellular location">
    <subcellularLocation>
        <location evidence="1">Cell membrane</location>
        <topology evidence="1">Multi-pass membrane protein</topology>
    </subcellularLocation>
</comment>
<feature type="transmembrane region" description="Helical" evidence="8">
    <location>
        <begin position="170"/>
        <end position="189"/>
    </location>
</feature>
<feature type="transmembrane region" description="Helical" evidence="8">
    <location>
        <begin position="126"/>
        <end position="149"/>
    </location>
</feature>
<comment type="similarity">
    <text evidence="2">Belongs to the auxin efflux carrier (TC 2.A.69) family.</text>
</comment>
<evidence type="ECO:0000313" key="9">
    <source>
        <dbReference type="EMBL" id="RKP51902.1"/>
    </source>
</evidence>
<feature type="transmembrane region" description="Helical" evidence="8">
    <location>
        <begin position="35"/>
        <end position="53"/>
    </location>
</feature>
<evidence type="ECO:0000256" key="8">
    <source>
        <dbReference type="SAM" id="Phobius"/>
    </source>
</evidence>
<sequence>MSALFSIVLPIFALIFAGWGMRRSGISGPTATRELNRFVVFLALPALLFRIVANAHMHDLWQPGFIAAFGLGSLAIFAITLVWQCRRGAHLADASIDGLNSAYANTGFIGFPLCAAAFGHTSLGPATVATILTVCVLFGLALALVEIALQPQASIARAIGRVTWSLAKNPLLLAPVLGAVAAACGVVMPEGIERFLNLLADAASPCALVALGLFVAEKRGRPDWSVLTPLVVLKLVVQPAVTWLLAAYVFRITPGLTAIAVLQSALPTGTGAFMLAEYYGRSSDTTANNVLISTIVSMATISILLTFWGH</sequence>
<feature type="transmembrane region" description="Helical" evidence="8">
    <location>
        <begin position="6"/>
        <end position="23"/>
    </location>
</feature>
<keyword evidence="10" id="KW-1185">Reference proteome</keyword>
<accession>A0A494XQ14</accession>
<evidence type="ECO:0000256" key="7">
    <source>
        <dbReference type="ARBA" id="ARBA00023136"/>
    </source>
</evidence>
<feature type="transmembrane region" description="Helical" evidence="8">
    <location>
        <begin position="256"/>
        <end position="278"/>
    </location>
</feature>
<dbReference type="Pfam" id="PF03547">
    <property type="entry name" value="Mem_trans"/>
    <property type="match status" value="1"/>
</dbReference>
<organism evidence="9 10">
    <name type="scientific">Pararobbsia silviterrae</name>
    <dbReference type="NCBI Taxonomy" id="1792498"/>
    <lineage>
        <taxon>Bacteria</taxon>
        <taxon>Pseudomonadati</taxon>
        <taxon>Pseudomonadota</taxon>
        <taxon>Betaproteobacteria</taxon>
        <taxon>Burkholderiales</taxon>
        <taxon>Burkholderiaceae</taxon>
        <taxon>Pararobbsia</taxon>
    </lineage>
</organism>
<dbReference type="PANTHER" id="PTHR36838:SF3">
    <property type="entry name" value="TRANSPORTER AUXIN EFFLUX CARRIER EC FAMILY"/>
    <property type="match status" value="1"/>
</dbReference>
<dbReference type="GO" id="GO:0005886">
    <property type="term" value="C:plasma membrane"/>
    <property type="evidence" value="ECO:0007669"/>
    <property type="project" value="UniProtKB-SubCell"/>
</dbReference>
<dbReference type="OrthoDB" id="3435874at2"/>
<keyword evidence="4" id="KW-1003">Cell membrane</keyword>